<accession>A0A3E5E0R9</accession>
<evidence type="ECO:0000313" key="2">
    <source>
        <dbReference type="Proteomes" id="UP000283872"/>
    </source>
</evidence>
<name>A0A3E5E0R9_9BACT</name>
<proteinExistence type="predicted"/>
<sequence>MNIKHVFEDSRIVMLEKDIARINEYCQYSDEEKFVMKHLLKKRCNVLWQLNVYDDETKQLLIGFNDALRKACTQLYHQTMTVYQEYLHRKDISGDFEVEGKIFLGYEYPAHHPIQTETAKQVWDTLTCGGFNTLYDEGCAWPLRFSRERPSEQSINEKLENWLGMEIENDNWNEGLDREWSKDMHLIQPFHNLYDHCYFSLYDLIYVREFNLEVHVEFDDKVKY</sequence>
<reference evidence="1 2" key="1">
    <citation type="submission" date="2018-08" db="EMBL/GenBank/DDBJ databases">
        <title>A genome reference for cultivated species of the human gut microbiota.</title>
        <authorList>
            <person name="Zou Y."/>
            <person name="Xue W."/>
            <person name="Luo G."/>
        </authorList>
    </citation>
    <scope>NUCLEOTIDE SEQUENCE [LARGE SCALE GENOMIC DNA]</scope>
    <source>
        <strain evidence="1 2">AF24-12</strain>
    </source>
</reference>
<dbReference type="Proteomes" id="UP000283872">
    <property type="component" value="Unassembled WGS sequence"/>
</dbReference>
<evidence type="ECO:0000313" key="1">
    <source>
        <dbReference type="EMBL" id="RGS19461.1"/>
    </source>
</evidence>
<comment type="caution">
    <text evidence="1">The sequence shown here is derived from an EMBL/GenBank/DDBJ whole genome shotgun (WGS) entry which is preliminary data.</text>
</comment>
<dbReference type="RefSeq" id="WP_117587198.1">
    <property type="nucleotide sequence ID" value="NZ_QRVA01000002.1"/>
</dbReference>
<protein>
    <submittedName>
        <fullName evidence="1">Uncharacterized protein</fullName>
    </submittedName>
</protein>
<dbReference type="EMBL" id="QRVA01000002">
    <property type="protein sequence ID" value="RGS19461.1"/>
    <property type="molecule type" value="Genomic_DNA"/>
</dbReference>
<organism evidence="1 2">
    <name type="scientific">Segatella copri</name>
    <dbReference type="NCBI Taxonomy" id="165179"/>
    <lineage>
        <taxon>Bacteria</taxon>
        <taxon>Pseudomonadati</taxon>
        <taxon>Bacteroidota</taxon>
        <taxon>Bacteroidia</taxon>
        <taxon>Bacteroidales</taxon>
        <taxon>Prevotellaceae</taxon>
        <taxon>Segatella</taxon>
    </lineage>
</organism>
<dbReference type="AlphaFoldDB" id="A0A3E5E0R9"/>
<gene>
    <name evidence="1" type="ORF">DWY11_01535</name>
</gene>